<dbReference type="PANTHER" id="PTHR11439">
    <property type="entry name" value="GAG-POL-RELATED RETROTRANSPOSON"/>
    <property type="match status" value="1"/>
</dbReference>
<keyword evidence="2" id="KW-1185">Reference proteome</keyword>
<gene>
    <name evidence="1" type="ORF">LWI28_000459</name>
</gene>
<organism evidence="1 2">
    <name type="scientific">Acer negundo</name>
    <name type="common">Box elder</name>
    <dbReference type="NCBI Taxonomy" id="4023"/>
    <lineage>
        <taxon>Eukaryota</taxon>
        <taxon>Viridiplantae</taxon>
        <taxon>Streptophyta</taxon>
        <taxon>Embryophyta</taxon>
        <taxon>Tracheophyta</taxon>
        <taxon>Spermatophyta</taxon>
        <taxon>Magnoliopsida</taxon>
        <taxon>eudicotyledons</taxon>
        <taxon>Gunneridae</taxon>
        <taxon>Pentapetalae</taxon>
        <taxon>rosids</taxon>
        <taxon>malvids</taxon>
        <taxon>Sapindales</taxon>
        <taxon>Sapindaceae</taxon>
        <taxon>Hippocastanoideae</taxon>
        <taxon>Acereae</taxon>
        <taxon>Acer</taxon>
    </lineage>
</organism>
<evidence type="ECO:0000313" key="2">
    <source>
        <dbReference type="Proteomes" id="UP001064489"/>
    </source>
</evidence>
<sequence>MSTTLKLSKDASGKSVEQTLYRVMVGSLLYLTASRPDISFSVGVCNSDVDWVGNCDDRKSTSGGCFFLGNNLVSWFCKKQKSISLSMAEAEYIATGSGCTQLLWMKQMLVDYEFNQEVSCVKRKLKLVVKDGSSGCKRARNVGRILGLEVDNSGSSIEQIGNKNGYSSVVEATNNLVSPTEEEALEVVLSAI</sequence>
<comment type="caution">
    <text evidence="1">The sequence shown here is derived from an EMBL/GenBank/DDBJ whole genome shotgun (WGS) entry which is preliminary data.</text>
</comment>
<reference evidence="1" key="1">
    <citation type="journal article" date="2022" name="Plant J.">
        <title>Strategies of tolerance reflected in two North American maple genomes.</title>
        <authorList>
            <person name="McEvoy S.L."/>
            <person name="Sezen U.U."/>
            <person name="Trouern-Trend A."/>
            <person name="McMahon S.M."/>
            <person name="Schaberg P.G."/>
            <person name="Yang J."/>
            <person name="Wegrzyn J.L."/>
            <person name="Swenson N.G."/>
        </authorList>
    </citation>
    <scope>NUCLEOTIDE SEQUENCE</scope>
    <source>
        <strain evidence="1">91603</strain>
    </source>
</reference>
<protein>
    <recommendedName>
        <fullName evidence="3">Gag-pol polyprotein</fullName>
    </recommendedName>
</protein>
<dbReference type="Proteomes" id="UP001064489">
    <property type="component" value="Chromosome 7"/>
</dbReference>
<dbReference type="CDD" id="cd09272">
    <property type="entry name" value="RNase_HI_RT_Ty1"/>
    <property type="match status" value="1"/>
</dbReference>
<dbReference type="AlphaFoldDB" id="A0AAD5IJY2"/>
<evidence type="ECO:0008006" key="3">
    <source>
        <dbReference type="Google" id="ProtNLM"/>
    </source>
</evidence>
<accession>A0AAD5IJY2</accession>
<dbReference type="PANTHER" id="PTHR11439:SF486">
    <property type="entry name" value="RLK (RECEPTOR-LIKE KINASE) PROTEIN, PUTATIVE-RELATED"/>
    <property type="match status" value="1"/>
</dbReference>
<name>A0AAD5IJY2_ACENE</name>
<evidence type="ECO:0000313" key="1">
    <source>
        <dbReference type="EMBL" id="KAI9168685.1"/>
    </source>
</evidence>
<reference evidence="1" key="2">
    <citation type="submission" date="2023-02" db="EMBL/GenBank/DDBJ databases">
        <authorList>
            <person name="Swenson N.G."/>
            <person name="Wegrzyn J.L."/>
            <person name="Mcevoy S.L."/>
        </authorList>
    </citation>
    <scope>NUCLEOTIDE SEQUENCE</scope>
    <source>
        <strain evidence="1">91603</strain>
        <tissue evidence="1">Leaf</tissue>
    </source>
</reference>
<dbReference type="EMBL" id="JAJSOW010000104">
    <property type="protein sequence ID" value="KAI9168685.1"/>
    <property type="molecule type" value="Genomic_DNA"/>
</dbReference>
<proteinExistence type="predicted"/>